<evidence type="ECO:0000256" key="5">
    <source>
        <dbReference type="HAMAP-Rule" id="MF_00358"/>
    </source>
</evidence>
<protein>
    <recommendedName>
        <fullName evidence="4 5">Small ribosomal subunit protein bS21</fullName>
    </recommendedName>
</protein>
<dbReference type="PRINTS" id="PR00976">
    <property type="entry name" value="RIBOSOMALS21"/>
</dbReference>
<dbReference type="NCBIfam" id="TIGR00030">
    <property type="entry name" value="S21p"/>
    <property type="match status" value="1"/>
</dbReference>
<evidence type="ECO:0000256" key="1">
    <source>
        <dbReference type="ARBA" id="ARBA00006640"/>
    </source>
</evidence>
<feature type="compositionally biased region" description="Basic residues" evidence="7">
    <location>
        <begin position="46"/>
        <end position="57"/>
    </location>
</feature>
<dbReference type="GO" id="GO:0005840">
    <property type="term" value="C:ribosome"/>
    <property type="evidence" value="ECO:0007669"/>
    <property type="project" value="UniProtKB-KW"/>
</dbReference>
<name>A0ABZ2U8K0_ASHYP</name>
<sequence>MIKTVVRKEETFDETLRRFKRDVVKSGNLAQARKKEYYIKPSTERKNRRRFSKNKKY</sequence>
<dbReference type="Gene3D" id="1.20.5.1150">
    <property type="entry name" value="Ribosomal protein S8"/>
    <property type="match status" value="1"/>
</dbReference>
<reference evidence="8" key="1">
    <citation type="submission" date="2024-03" db="EMBL/GenBank/DDBJ databases">
        <title>The Complete Genome of 'Candidatus Phytoplasma fraxini' AshY1 from the Ash Yellows Group.</title>
        <authorList>
            <person name="Boehm J.W."/>
            <person name="Huettel B."/>
            <person name="Schneider B."/>
            <person name="Kube M."/>
        </authorList>
    </citation>
    <scope>NUCLEOTIDE SEQUENCE [LARGE SCALE GENOMIC DNA]</scope>
    <source>
        <strain evidence="8">AshY1</strain>
    </source>
</reference>
<keyword evidence="3 5" id="KW-0687">Ribonucleoprotein</keyword>
<dbReference type="InterPro" id="IPR038380">
    <property type="entry name" value="Ribosomal_bS21_sf"/>
</dbReference>
<dbReference type="RefSeq" id="WP_341266548.1">
    <property type="nucleotide sequence ID" value="NZ_CP146843.1"/>
</dbReference>
<evidence type="ECO:0000256" key="3">
    <source>
        <dbReference type="ARBA" id="ARBA00023274"/>
    </source>
</evidence>
<evidence type="ECO:0000313" key="9">
    <source>
        <dbReference type="Proteomes" id="UP001484199"/>
    </source>
</evidence>
<evidence type="ECO:0000256" key="7">
    <source>
        <dbReference type="SAM" id="MobiDB-lite"/>
    </source>
</evidence>
<accession>A0ABZ2U8K0</accession>
<evidence type="ECO:0000256" key="2">
    <source>
        <dbReference type="ARBA" id="ARBA00022980"/>
    </source>
</evidence>
<dbReference type="Pfam" id="PF01165">
    <property type="entry name" value="Ribosomal_S21"/>
    <property type="match status" value="1"/>
</dbReference>
<dbReference type="HAMAP" id="MF_00358">
    <property type="entry name" value="Ribosomal_bS21"/>
    <property type="match status" value="1"/>
</dbReference>
<evidence type="ECO:0000256" key="6">
    <source>
        <dbReference type="RuleBase" id="RU000667"/>
    </source>
</evidence>
<keyword evidence="9" id="KW-1185">Reference proteome</keyword>
<evidence type="ECO:0000313" key="8">
    <source>
        <dbReference type="EMBL" id="WYY26646.1"/>
    </source>
</evidence>
<evidence type="ECO:0000256" key="4">
    <source>
        <dbReference type="ARBA" id="ARBA00035135"/>
    </source>
</evidence>
<gene>
    <name evidence="5" type="primary">rpsU</name>
    <name evidence="8" type="ORF">AshY1_05500</name>
</gene>
<dbReference type="Proteomes" id="UP001484199">
    <property type="component" value="Chromosome"/>
</dbReference>
<feature type="compositionally biased region" description="Basic and acidic residues" evidence="7">
    <location>
        <begin position="36"/>
        <end position="45"/>
    </location>
</feature>
<proteinExistence type="inferred from homology"/>
<comment type="similarity">
    <text evidence="1 5 6">Belongs to the bacterial ribosomal protein bS21 family.</text>
</comment>
<organism evidence="8 9">
    <name type="scientific">Ash yellows phytoplasma</name>
    <dbReference type="NCBI Taxonomy" id="35780"/>
    <lineage>
        <taxon>Bacteria</taxon>
        <taxon>Bacillati</taxon>
        <taxon>Mycoplasmatota</taxon>
        <taxon>Mollicutes</taxon>
        <taxon>Acholeplasmatales</taxon>
        <taxon>Acholeplasmataceae</taxon>
        <taxon>Candidatus Phytoplasma</taxon>
        <taxon>16SrVII (Ash yellows group)</taxon>
    </lineage>
</organism>
<dbReference type="InterPro" id="IPR001911">
    <property type="entry name" value="Ribosomal_bS21"/>
</dbReference>
<feature type="region of interest" description="Disordered" evidence="7">
    <location>
        <begin position="36"/>
        <end position="57"/>
    </location>
</feature>
<dbReference type="EMBL" id="CP146843">
    <property type="protein sequence ID" value="WYY26646.1"/>
    <property type="molecule type" value="Genomic_DNA"/>
</dbReference>
<keyword evidence="2 5" id="KW-0689">Ribosomal protein</keyword>